<feature type="domain" description="Ground-like" evidence="1">
    <location>
        <begin position="167"/>
        <end position="224"/>
    </location>
</feature>
<evidence type="ECO:0000313" key="2">
    <source>
        <dbReference type="Proteomes" id="UP000035642"/>
    </source>
</evidence>
<dbReference type="WBParaSite" id="ACAC_0001087601-mRNA-1">
    <property type="protein sequence ID" value="ACAC_0001087601-mRNA-1"/>
    <property type="gene ID" value="ACAC_0001087601"/>
</dbReference>
<evidence type="ECO:0000259" key="1">
    <source>
        <dbReference type="Pfam" id="PF04155"/>
    </source>
</evidence>
<keyword evidence="2" id="KW-1185">Reference proteome</keyword>
<dbReference type="Proteomes" id="UP000035642">
    <property type="component" value="Unassembled WGS sequence"/>
</dbReference>
<dbReference type="InterPro" id="IPR007284">
    <property type="entry name" value="Ground-like_dom"/>
</dbReference>
<sequence>LFFRSEGPIDSDSVLDSIRDWRKRLYRAFKSSRSNDVVDFKDIIPIVVDKNRQVLLNRKLPNWYTATKDVQTFGRDPTGKVCLRRHSSALHNSITRAYRIFVPVSPSYSDYLPLSPLSTTRQAYRASNAQKVVYVPASHVTQPPPVDLRPFNISIYEVTVSILLSLQNIVQNDAEASKRAVQSAAEEEIGQFFNAICGTGFFSYIAHTDEFCLASMFGVNCYLFSPVCSDTSTTIFAKLRKSHKKVHLNRN</sequence>
<dbReference type="AlphaFoldDB" id="A0A0K0DI04"/>
<proteinExistence type="predicted"/>
<accession>A0A0K0DI04</accession>
<organism evidence="2 3">
    <name type="scientific">Angiostrongylus cantonensis</name>
    <name type="common">Rat lungworm</name>
    <dbReference type="NCBI Taxonomy" id="6313"/>
    <lineage>
        <taxon>Eukaryota</taxon>
        <taxon>Metazoa</taxon>
        <taxon>Ecdysozoa</taxon>
        <taxon>Nematoda</taxon>
        <taxon>Chromadorea</taxon>
        <taxon>Rhabditida</taxon>
        <taxon>Rhabditina</taxon>
        <taxon>Rhabditomorpha</taxon>
        <taxon>Strongyloidea</taxon>
        <taxon>Metastrongylidae</taxon>
        <taxon>Angiostrongylus</taxon>
    </lineage>
</organism>
<dbReference type="Pfam" id="PF04155">
    <property type="entry name" value="Ground-like"/>
    <property type="match status" value="1"/>
</dbReference>
<reference evidence="3" key="2">
    <citation type="submission" date="2017-02" db="UniProtKB">
        <authorList>
            <consortium name="WormBaseParasite"/>
        </authorList>
    </citation>
    <scope>IDENTIFICATION</scope>
</reference>
<protein>
    <submittedName>
        <fullName evidence="3">Ground-like domain-containing protein</fullName>
    </submittedName>
</protein>
<evidence type="ECO:0000313" key="3">
    <source>
        <dbReference type="WBParaSite" id="ACAC_0001087601-mRNA-1"/>
    </source>
</evidence>
<name>A0A0K0DI04_ANGCA</name>
<reference evidence="2" key="1">
    <citation type="submission" date="2012-09" db="EMBL/GenBank/DDBJ databases">
        <authorList>
            <person name="Martin A.A."/>
        </authorList>
    </citation>
    <scope>NUCLEOTIDE SEQUENCE</scope>
</reference>